<protein>
    <submittedName>
        <fullName evidence="2">Uncharacterized protein</fullName>
    </submittedName>
</protein>
<proteinExistence type="predicted"/>
<keyword evidence="3" id="KW-1185">Reference proteome</keyword>
<accession>A0A941EK70</accession>
<feature type="region of interest" description="Disordered" evidence="1">
    <location>
        <begin position="167"/>
        <end position="212"/>
    </location>
</feature>
<organism evidence="2 3">
    <name type="scientific">Actinospica durhamensis</name>
    <dbReference type="NCBI Taxonomy" id="1508375"/>
    <lineage>
        <taxon>Bacteria</taxon>
        <taxon>Bacillati</taxon>
        <taxon>Actinomycetota</taxon>
        <taxon>Actinomycetes</taxon>
        <taxon>Catenulisporales</taxon>
        <taxon>Actinospicaceae</taxon>
        <taxon>Actinospica</taxon>
    </lineage>
</organism>
<comment type="caution">
    <text evidence="2">The sequence shown here is derived from an EMBL/GenBank/DDBJ whole genome shotgun (WGS) entry which is preliminary data.</text>
</comment>
<name>A0A941EK70_9ACTN</name>
<dbReference type="RefSeq" id="WP_212526391.1">
    <property type="nucleotide sequence ID" value="NZ_JAGSOG010000003.1"/>
</dbReference>
<sequence>MGPKLKRVKCPDKTTKFVHRDVSDAYPLSLREGSANLKAKMKSAELANASLEGGYQAKIGGMLMELDEKNNSLMLKFRSAYLVFQGDPCCQAGYLAEQTKSITEAHDRLLSTSFKINGYIQLIKFRPSSAAELTEAFIEVINELHPTSPVLNQAAATAAIGASRSAAATWMAGPPDRSDQPAVGGTPGSNGTAPTSGVPEKSAAQDDPEAVA</sequence>
<evidence type="ECO:0000313" key="2">
    <source>
        <dbReference type="EMBL" id="MBR7831858.1"/>
    </source>
</evidence>
<dbReference type="AlphaFoldDB" id="A0A941EK70"/>
<evidence type="ECO:0000256" key="1">
    <source>
        <dbReference type="SAM" id="MobiDB-lite"/>
    </source>
</evidence>
<dbReference type="EMBL" id="JAGSOG010000003">
    <property type="protein sequence ID" value="MBR7831858.1"/>
    <property type="molecule type" value="Genomic_DNA"/>
</dbReference>
<evidence type="ECO:0000313" key="3">
    <source>
        <dbReference type="Proteomes" id="UP000675781"/>
    </source>
</evidence>
<gene>
    <name evidence="2" type="ORF">KDL01_01215</name>
</gene>
<dbReference type="Proteomes" id="UP000675781">
    <property type="component" value="Unassembled WGS sequence"/>
</dbReference>
<reference evidence="2" key="1">
    <citation type="submission" date="2021-04" db="EMBL/GenBank/DDBJ databases">
        <title>Genome based classification of Actinospica acidithermotolerans sp. nov., an actinobacterium isolated from an Indonesian hot spring.</title>
        <authorList>
            <person name="Kusuma A.B."/>
            <person name="Putra K.E."/>
            <person name="Nafisah S."/>
            <person name="Loh J."/>
            <person name="Nouioui I."/>
            <person name="Goodfellow M."/>
        </authorList>
    </citation>
    <scope>NUCLEOTIDE SEQUENCE</scope>
    <source>
        <strain evidence="2">CSCA 57</strain>
    </source>
</reference>